<comment type="caution">
    <text evidence="1">The sequence shown here is derived from an EMBL/GenBank/DDBJ whole genome shotgun (WGS) entry which is preliminary data.</text>
</comment>
<name>A0ABR9U3Y5_9NOSO</name>
<reference evidence="1 2" key="1">
    <citation type="submission" date="2020-10" db="EMBL/GenBank/DDBJ databases">
        <authorList>
            <person name="Castelo-Branco R."/>
            <person name="Eusebio N."/>
            <person name="Adriana R."/>
            <person name="Vieira A."/>
            <person name="Brugerolle De Fraissinette N."/>
            <person name="Rezende De Castro R."/>
            <person name="Schneider M.P."/>
            <person name="Vasconcelos V."/>
            <person name="Leao P.N."/>
        </authorList>
    </citation>
    <scope>NUCLEOTIDE SEQUENCE [LARGE SCALE GENOMIC DNA]</scope>
    <source>
        <strain evidence="1 2">LEGE 07299</strain>
    </source>
</reference>
<gene>
    <name evidence="1" type="ORF">IQ229_19325</name>
</gene>
<accession>A0ABR9U3Y5</accession>
<evidence type="ECO:0000313" key="1">
    <source>
        <dbReference type="EMBL" id="MBE9107000.1"/>
    </source>
</evidence>
<protein>
    <recommendedName>
        <fullName evidence="3">DUF2281 domain-containing protein</fullName>
    </recommendedName>
</protein>
<organism evidence="1 2">
    <name type="scientific">Nostoc cf. edaphicum LEGE 07299</name>
    <dbReference type="NCBI Taxonomy" id="2777974"/>
    <lineage>
        <taxon>Bacteria</taxon>
        <taxon>Bacillati</taxon>
        <taxon>Cyanobacteriota</taxon>
        <taxon>Cyanophyceae</taxon>
        <taxon>Nostocales</taxon>
        <taxon>Nostocaceae</taxon>
        <taxon>Nostoc</taxon>
    </lineage>
</organism>
<sequence>MLQSIVGVYKNGKIQLLELPSDVSESRVIVTFLEPVKSKIHKQIMQFGMFSGNKQSTENDFQVTEFHGDTEDSLDWL</sequence>
<dbReference type="Proteomes" id="UP000647836">
    <property type="component" value="Unassembled WGS sequence"/>
</dbReference>
<keyword evidence="2" id="KW-1185">Reference proteome</keyword>
<evidence type="ECO:0000313" key="2">
    <source>
        <dbReference type="Proteomes" id="UP000647836"/>
    </source>
</evidence>
<evidence type="ECO:0008006" key="3">
    <source>
        <dbReference type="Google" id="ProtNLM"/>
    </source>
</evidence>
<proteinExistence type="predicted"/>
<dbReference type="RefSeq" id="WP_194046518.1">
    <property type="nucleotide sequence ID" value="NZ_JADEXF010000707.1"/>
</dbReference>
<dbReference type="EMBL" id="JADEXF010000707">
    <property type="protein sequence ID" value="MBE9107000.1"/>
    <property type="molecule type" value="Genomic_DNA"/>
</dbReference>